<dbReference type="EMBL" id="CAUJNA010003234">
    <property type="protein sequence ID" value="CAJ1396521.1"/>
    <property type="molecule type" value="Genomic_DNA"/>
</dbReference>
<dbReference type="PROSITE" id="PS50004">
    <property type="entry name" value="C2"/>
    <property type="match status" value="1"/>
</dbReference>
<dbReference type="PANTHER" id="PTHR46436">
    <property type="entry name" value="CENTROSOMAL PROTEIN OF 76 KDA"/>
    <property type="match status" value="1"/>
</dbReference>
<dbReference type="Pfam" id="PF00168">
    <property type="entry name" value="C2"/>
    <property type="match status" value="1"/>
</dbReference>
<dbReference type="PANTHER" id="PTHR46436:SF2">
    <property type="entry name" value="CHROMOSOME UNDETERMINED SCAFFOLD_119, WHOLE GENOME SHOTGUN SEQUENCE"/>
    <property type="match status" value="1"/>
</dbReference>
<dbReference type="InterPro" id="IPR056290">
    <property type="entry name" value="CEPT76/DRC7_peptidase-like_dom"/>
</dbReference>
<name>A0AA36IZK6_9DINO</name>
<dbReference type="InterPro" id="IPR035892">
    <property type="entry name" value="C2_domain_sf"/>
</dbReference>
<feature type="region of interest" description="Disordered" evidence="1">
    <location>
        <begin position="1"/>
        <end position="82"/>
    </location>
</feature>
<dbReference type="InterPro" id="IPR000008">
    <property type="entry name" value="C2_dom"/>
</dbReference>
<dbReference type="Gene3D" id="2.60.40.150">
    <property type="entry name" value="C2 domain"/>
    <property type="match status" value="1"/>
</dbReference>
<keyword evidence="4" id="KW-1185">Reference proteome</keyword>
<dbReference type="InterPro" id="IPR052299">
    <property type="entry name" value="CEP76"/>
</dbReference>
<accession>A0AA36IZK6</accession>
<evidence type="ECO:0000313" key="3">
    <source>
        <dbReference type="EMBL" id="CAJ1396521.1"/>
    </source>
</evidence>
<evidence type="ECO:0000313" key="4">
    <source>
        <dbReference type="Proteomes" id="UP001178507"/>
    </source>
</evidence>
<dbReference type="Proteomes" id="UP001178507">
    <property type="component" value="Unassembled WGS sequence"/>
</dbReference>
<evidence type="ECO:0000259" key="2">
    <source>
        <dbReference type="PROSITE" id="PS50004"/>
    </source>
</evidence>
<evidence type="ECO:0000256" key="1">
    <source>
        <dbReference type="SAM" id="MobiDB-lite"/>
    </source>
</evidence>
<gene>
    <name evidence="3" type="ORF">EVOR1521_LOCUS20743</name>
</gene>
<dbReference type="AlphaFoldDB" id="A0AA36IZK6"/>
<feature type="region of interest" description="Disordered" evidence="1">
    <location>
        <begin position="869"/>
        <end position="902"/>
    </location>
</feature>
<dbReference type="Pfam" id="PF24656">
    <property type="entry name" value="CEPT76_peptidase"/>
    <property type="match status" value="1"/>
</dbReference>
<reference evidence="3" key="1">
    <citation type="submission" date="2023-08" db="EMBL/GenBank/DDBJ databases">
        <authorList>
            <person name="Chen Y."/>
            <person name="Shah S."/>
            <person name="Dougan E. K."/>
            <person name="Thang M."/>
            <person name="Chan C."/>
        </authorList>
    </citation>
    <scope>NUCLEOTIDE SEQUENCE</scope>
</reference>
<dbReference type="SUPFAM" id="SSF49562">
    <property type="entry name" value="C2 domain (Calcium/lipid-binding domain, CaLB)"/>
    <property type="match status" value="1"/>
</dbReference>
<feature type="compositionally biased region" description="Acidic residues" evidence="1">
    <location>
        <begin position="13"/>
        <end position="46"/>
    </location>
</feature>
<sequence length="1136" mass="130082">MLGGFGGKKKEEKEEDGDKGEEEENGDEKPEGEDGEGGDDEGEEEVQQVAKTRKINREQFFKEVRDRSEPPSRGDTEKERDHWSRPRRWQVRLWQVRIENMTDEAILVFANFIFGGTKEEFLVRAGGKEPSIWVAGDEGVVLRTPVVHDVPGDGEDTECDFDVSFEWHGSYLDLERQTLRVEIWNWARWRINKFDCFAEEPLLTFAKGPIQNEMECNKVDKFGKKQCRVQVAFKMFFQEIYDFELTMPVWRASAVPSCKRVLERLRDGIDEEEDEEQTMAGGRGTMARSTRAATQMQRAMSVTSDDLTQQSICIQTPSLLSQGTRSCYLRAKKSGNCGGSLMWDRWDRKRFRGYFRGTCSDLSNASLEVRLDSYERARDLKELLGGSKPGGSRYHMPLANAELPLRGVLEHGEVKASLRPAPWFFSLADGGRAHRQRCGLLQGHVAVENRPRYQQTDDVSDELDLRKRYLFVKVIKVDRVVTPDTRPTDEIDTFVEVTFDGVAKRTRICQDDVSPSFNDDLVFELALAKTSSSNEMQEDTEATWEELERKGPVFIDLWTVGSKSNEHLGSVEAFLQDVLVDEAGQPQKEVSRSARDARLKKQETFSVRAFRGQKRLKFTWGPGQESNIFYEMWFLPDLSPLAVLRPLRAEVPMPKVLADCYEEKTEEWDALADELNGVKEDMERIQKEKLRSTGRQFPSQAKSIWPVETTQEYWLPRFLDVLRPPHGVDSATAVCHYVGCFPYMESKAEDTVSAPNFFCALRKGKILEHCLLHCSLLLGLSCKAYVCGGRTLKGEPHFWVAVFEEDGTVRFWEPFLGTGSMALRRRFAFPQFLIPGKHAPRSLRDMELLRERRRRRRMLRSKGQLLLPAGRSAPKSEAPKAKAKVKKSMFRPAEQEDPHEGHEHDMVYVDILDLGLRERPTEDRGETGRRCATCNALPGGQYFSRGFNCEVCEKAGGSFMLCFSCADPLFKDDDQLQAADNEIREPFDLVKERFDFDAYNELRGPDDSNFVLPYKSVEVIFNNANIWMNLQDEDPRFIFWDLASKDYWQPFVPKVAGLRPCFSSCRFPMAGRDEGWCQQQRRELLQEMRKEIQARRSHKNLGTRWAGASAAPLTSLRTLGRSQLLRIASSQAIGVL</sequence>
<organism evidence="3 4">
    <name type="scientific">Effrenium voratum</name>
    <dbReference type="NCBI Taxonomy" id="2562239"/>
    <lineage>
        <taxon>Eukaryota</taxon>
        <taxon>Sar</taxon>
        <taxon>Alveolata</taxon>
        <taxon>Dinophyceae</taxon>
        <taxon>Suessiales</taxon>
        <taxon>Symbiodiniaceae</taxon>
        <taxon>Effrenium</taxon>
    </lineage>
</organism>
<proteinExistence type="predicted"/>
<protein>
    <recommendedName>
        <fullName evidence="2">C2 domain-containing protein</fullName>
    </recommendedName>
</protein>
<comment type="caution">
    <text evidence="3">The sequence shown here is derived from an EMBL/GenBank/DDBJ whole genome shotgun (WGS) entry which is preliminary data.</text>
</comment>
<feature type="compositionally biased region" description="Basic and acidic residues" evidence="1">
    <location>
        <begin position="893"/>
        <end position="902"/>
    </location>
</feature>
<feature type="compositionally biased region" description="Basic and acidic residues" evidence="1">
    <location>
        <begin position="55"/>
        <end position="82"/>
    </location>
</feature>
<feature type="domain" description="C2" evidence="2">
    <location>
        <begin position="451"/>
        <end position="589"/>
    </location>
</feature>